<accession>F4NCG8</accession>
<dbReference type="PANTHER" id="PTHR33116:SF84">
    <property type="entry name" value="RNA-DIRECTED DNA POLYMERASE"/>
    <property type="match status" value="1"/>
</dbReference>
<proteinExistence type="predicted"/>
<evidence type="ECO:0000313" key="2">
    <source>
        <dbReference type="EMBL" id="CCA65997.1"/>
    </source>
</evidence>
<dbReference type="InterPro" id="IPR044730">
    <property type="entry name" value="RNase_H-like_dom_plant"/>
</dbReference>
<dbReference type="PANTHER" id="PTHR33116">
    <property type="entry name" value="REVERSE TRANSCRIPTASE ZINC-BINDING DOMAIN-CONTAINING PROTEIN-RELATED-RELATED"/>
    <property type="match status" value="1"/>
</dbReference>
<dbReference type="InterPro" id="IPR002156">
    <property type="entry name" value="RNaseH_domain"/>
</dbReference>
<dbReference type="GO" id="GO:0003676">
    <property type="term" value="F:nucleic acid binding"/>
    <property type="evidence" value="ECO:0007669"/>
    <property type="project" value="InterPro"/>
</dbReference>
<dbReference type="InterPro" id="IPR026960">
    <property type="entry name" value="RVT-Znf"/>
</dbReference>
<dbReference type="CDD" id="cd01650">
    <property type="entry name" value="RT_nLTR_like"/>
    <property type="match status" value="1"/>
</dbReference>
<dbReference type="Pfam" id="PF13456">
    <property type="entry name" value="RVT_3"/>
    <property type="match status" value="1"/>
</dbReference>
<organism evidence="2">
    <name type="scientific">Beta vulgaris subsp. vulgaris</name>
    <name type="common">Beet</name>
    <dbReference type="NCBI Taxonomy" id="3555"/>
    <lineage>
        <taxon>Eukaryota</taxon>
        <taxon>Viridiplantae</taxon>
        <taxon>Streptophyta</taxon>
        <taxon>Embryophyta</taxon>
        <taxon>Tracheophyta</taxon>
        <taxon>Spermatophyta</taxon>
        <taxon>Magnoliopsida</taxon>
        <taxon>eudicotyledons</taxon>
        <taxon>Gunneridae</taxon>
        <taxon>Pentapetalae</taxon>
        <taxon>Caryophyllales</taxon>
        <taxon>Chenopodiaceae</taxon>
        <taxon>Betoideae</taxon>
        <taxon>Beta</taxon>
    </lineage>
</organism>
<sequence length="1363" mass="156567">MKAIIWNVRGANSKAFLWHALDLVKMHKPDLLILLETKCSSLRADQATKRLGYVNFRIIPAFGKRGGIWLMWKADIALVHYADYQPNHFHALFKLRSDIPEVLLTGMHAPSVVSERNKYWVDLTEDSPPRGTPWLVAGDMNEVLHGNEKMGGRQVGKEQGKQCKDWIAANALLDLGFQGPKFTWTNGRTGGSLIKERLDRALVNSEWLDLFPDTKVIHLPRTFSDHCPLLILFNENPRSESFPFRCKEVWAYHPDFTNVIEETWGSHHNSYVAARDLFLSSVKSWSKYVFGSIFQKKKRILARLGGIQKSLSIHPSVFLSKLEIDLLVELNELSKQERVFWAQKAGIDRAKLGDMNTKYFHTLAKIRTCKRKISCLKNDNHDWVSNNEDLKKMMMSHFEKIFTTSMYSHQRNNSFRGECRISDEWNKRLARRVEEDEIKEALAQMAPLKSPGPDGIQAFFFKKYWEQMGPSVVSLIIRAFENNRIPSGLSDSFLALIPKIESPVCCKDFRPIGLCNTVYKMITKVIANRIKPILGELIHPSQTSFVPGRNIQENIIIAKEMAFLFKKSNPKRNIMALKIDLSKAYDSLEWGFIRETLQGFNFPQSLIALIMDCISSPAISLIWNGEVTQSFSPSRGIRQGDPLSPYIFVLCMERLSMLISDRIRDGSWKPIKISSDLGVSHIFYADDVFLFGQASVRNGGVIQNVLEEFGNISGLRVNMSKSLAIFPPKMNPQRRRMLADFLTMKGSTSFGKYLGCNILPNKLRRGDYDGLLEKVKSAINGWQAKYLNMAGRCTLIKSVVSSFPVYGMQSSLLPVSVMNEIEKDCRKFLWNKMDKSHYLARMSWDRICSPTGKGGLGFRRLHNWNLAFMAKLGWMIIKDETKLWVRILKARYWERGSFLSAVGKNHHSPIWRDIVKGRELLEKGLVRRIGNGRSTSLWYHWWVGGGPLVDVMGSNIPEFMSHWQVSNIIKRGRWDTKKISHLLPPDILKQIKEIPLASMSEVEDDFTWNFEKNGTFSVKSAYYLINRREEETGGKGSWRGLWRKNIPFKYKLLIWNGIHNILPTALFLAKRIHNFNPQCVACDHPIEDMIHLFRDCCVASSVWIEILKHHKPNNQNLFFNLEWEEWIDFNLNQHDYWVTKFTTAFWHIWCSRNKTVFECAVNHPKFTYNRVVADFFTNIRAFQVNNTQGNGSKVVLRWKPPHQGFLKLNTDGAWKADWENAGIGGVFRDAVGNWELGFAKRVDAGSPEAAELMAIREGLQVAWDCNYHKLEVECDAKGVVQLLAKPLEAENHPLGVIVMDICILLTRHWSVEFLHIKREGNKVAHCLAAEAVNQVEERVIFINPPEHAKEVYFKDKEFVASSS</sequence>
<protein>
    <recommendedName>
        <fullName evidence="1">Reverse transcriptase domain-containing protein</fullName>
    </recommendedName>
</protein>
<dbReference type="PROSITE" id="PS50878">
    <property type="entry name" value="RT_POL"/>
    <property type="match status" value="1"/>
</dbReference>
<dbReference type="Pfam" id="PF03372">
    <property type="entry name" value="Exo_endo_phos"/>
    <property type="match status" value="1"/>
</dbReference>
<dbReference type="InterPro" id="IPR012337">
    <property type="entry name" value="RNaseH-like_sf"/>
</dbReference>
<dbReference type="GO" id="GO:0004523">
    <property type="term" value="F:RNA-DNA hybrid ribonuclease activity"/>
    <property type="evidence" value="ECO:0007669"/>
    <property type="project" value="InterPro"/>
</dbReference>
<dbReference type="InterPro" id="IPR036691">
    <property type="entry name" value="Endo/exonu/phosph_ase_sf"/>
</dbReference>
<reference evidence="2" key="1">
    <citation type="journal article" date="2014" name="Plant J.">
        <title>Profiling of extensively diversified plant LINEs reveals distinct plant-specific subclades.</title>
        <authorList>
            <person name="Heitkam T."/>
            <person name="Holtgrawe D."/>
            <person name="Dohm J.C."/>
            <person name="Minoche A.E."/>
            <person name="Himmelbauer H."/>
            <person name="Weisshaar B."/>
            <person name="Schmidt T."/>
        </authorList>
    </citation>
    <scope>NUCLEOTIDE SEQUENCE</scope>
    <source>
        <tissue evidence="2">Leaf</tissue>
    </source>
</reference>
<dbReference type="SUPFAM" id="SSF56672">
    <property type="entry name" value="DNA/RNA polymerases"/>
    <property type="match status" value="1"/>
</dbReference>
<feature type="domain" description="Reverse transcriptase" evidence="1">
    <location>
        <begin position="478"/>
        <end position="758"/>
    </location>
</feature>
<name>F4NCG8_BETVV</name>
<dbReference type="EMBL" id="FR852807">
    <property type="protein sequence ID" value="CCA65997.1"/>
    <property type="molecule type" value="Genomic_DNA"/>
</dbReference>
<evidence type="ECO:0000259" key="1">
    <source>
        <dbReference type="PROSITE" id="PS50878"/>
    </source>
</evidence>
<dbReference type="CDD" id="cd06222">
    <property type="entry name" value="RNase_H_like"/>
    <property type="match status" value="1"/>
</dbReference>
<dbReference type="Gene3D" id="3.30.420.10">
    <property type="entry name" value="Ribonuclease H-like superfamily/Ribonuclease H"/>
    <property type="match status" value="1"/>
</dbReference>
<dbReference type="Pfam" id="PF13966">
    <property type="entry name" value="zf-RVT"/>
    <property type="match status" value="1"/>
</dbReference>
<dbReference type="InterPro" id="IPR005135">
    <property type="entry name" value="Endo/exonuclease/phosphatase"/>
</dbReference>
<dbReference type="Pfam" id="PF00078">
    <property type="entry name" value="RVT_1"/>
    <property type="match status" value="1"/>
</dbReference>
<dbReference type="SUPFAM" id="SSF53098">
    <property type="entry name" value="Ribonuclease H-like"/>
    <property type="match status" value="1"/>
</dbReference>
<dbReference type="Gene3D" id="3.60.10.10">
    <property type="entry name" value="Endonuclease/exonuclease/phosphatase"/>
    <property type="match status" value="1"/>
</dbReference>
<dbReference type="InterPro" id="IPR036397">
    <property type="entry name" value="RNaseH_sf"/>
</dbReference>
<dbReference type="SUPFAM" id="SSF56219">
    <property type="entry name" value="DNase I-like"/>
    <property type="match status" value="1"/>
</dbReference>
<dbReference type="InterPro" id="IPR000477">
    <property type="entry name" value="RT_dom"/>
</dbReference>
<dbReference type="InterPro" id="IPR043502">
    <property type="entry name" value="DNA/RNA_pol_sf"/>
</dbReference>